<name>A0A7S1NNE9_9EUGL</name>
<reference evidence="2" key="1">
    <citation type="submission" date="2021-01" db="EMBL/GenBank/DDBJ databases">
        <authorList>
            <person name="Corre E."/>
            <person name="Pelletier E."/>
            <person name="Niang G."/>
            <person name="Scheremetjew M."/>
            <person name="Finn R."/>
            <person name="Kale V."/>
            <person name="Holt S."/>
            <person name="Cochrane G."/>
            <person name="Meng A."/>
            <person name="Brown T."/>
            <person name="Cohen L."/>
        </authorList>
    </citation>
    <scope>NUCLEOTIDE SEQUENCE</scope>
    <source>
        <strain evidence="2">NIES-381</strain>
    </source>
</reference>
<dbReference type="EMBL" id="HBGA01116862">
    <property type="protein sequence ID" value="CAD9032367.1"/>
    <property type="molecule type" value="Transcribed_RNA"/>
</dbReference>
<protein>
    <submittedName>
        <fullName evidence="2">Uncharacterized protein</fullName>
    </submittedName>
</protein>
<feature type="compositionally biased region" description="Polar residues" evidence="1">
    <location>
        <begin position="953"/>
        <end position="969"/>
    </location>
</feature>
<dbReference type="InterPro" id="IPR024079">
    <property type="entry name" value="MetalloPept_cat_dom_sf"/>
</dbReference>
<dbReference type="PANTHER" id="PTHR32205:SF4">
    <property type="entry name" value="ARCHAEMETZINCIN-1"/>
    <property type="match status" value="1"/>
</dbReference>
<dbReference type="GO" id="GO:0008237">
    <property type="term" value="F:metallopeptidase activity"/>
    <property type="evidence" value="ECO:0007669"/>
    <property type="project" value="InterPro"/>
</dbReference>
<feature type="region of interest" description="Disordered" evidence="1">
    <location>
        <begin position="542"/>
        <end position="564"/>
    </location>
</feature>
<evidence type="ECO:0000313" key="2">
    <source>
        <dbReference type="EMBL" id="CAD9032367.1"/>
    </source>
</evidence>
<gene>
    <name evidence="2" type="ORF">EGYM00392_LOCUS43511</name>
</gene>
<feature type="compositionally biased region" description="Basic and acidic residues" evidence="1">
    <location>
        <begin position="970"/>
        <end position="979"/>
    </location>
</feature>
<accession>A0A7S1NNE9</accession>
<feature type="compositionally biased region" description="Low complexity" evidence="1">
    <location>
        <begin position="43"/>
        <end position="59"/>
    </location>
</feature>
<evidence type="ECO:0000256" key="1">
    <source>
        <dbReference type="SAM" id="MobiDB-lite"/>
    </source>
</evidence>
<sequence length="1324" mass="146482">MSPRAATSMSPLRSLSPNPSSRGRLSPAPQQGVLSPTSRRISPVRTTSPRVPRPTTSVSAHRSFVDVRQSSNVSRHGSQWVPPDRSTNLAAIGLAPRGEGDLFALQYLKHYPRAVRQSPAVQQSLCQCLVPDNTFEDLQPPVEGDYLWNRTMGQTFRKYIAFCSELMRQRPAKSTVYIQMVYDASAVGPPSSSQTELFAQGLGSFFCLPVQTHPLVPLHSYGAGVSSKSEVFLQVVCEGIRAKGLPTDAFCSLAVVVTGRPATTVGGTFTLGTTTDHVGAVELPFAAGQAQAIGFLQQMFLGGNKPKHGPALASTLQQLRTMVGRFLGIQPCTYFNCCMRGTGDRESQPLVLYLCPLCLRKLHWNIGFDICNRYAQLIEYYESHRSTVPLFEGVLAWTQGRLSLLHGVGPTALSEQSVDTVEASPRVSFLREPIVHRPISPDPSDESGRSSGMEGVEEGETLSPSFHESEVSITTNLIQCSSGTSAPHGTASPAREKKSVCWNDKDVIGLSADDQSFVSGGGSHSFSSRSMDMLRHQSPATAALLTPKSTARSHSPGTSIRGSEVRIDGSAPSIVNSIVFVDCENIDVCVDELPQRTPSRDVSPVENLTSKPPSLWVPRNETQRLDAIGLRPLGSSSYDLESMHFYSQNVQQDSAVVRSLTHCLTPHADHFEELLPPVAGCWLWETNSDDQCFETYVRSAPPHPSTAQFCIYLQLLHDPRTQVSDAGAQLTGLPSFTHTLAEGLEAFFSLPVRILPPQPISGPSQGKRHTAMHALQMLQAAPLPADAFCFVGCTPVELSPTQVVLTTDRVAVFSLARMRHQEQGEDLGNRLLLKSCLLQVRRLIGRLIGLAPCTFYNCAMRATNQEEYQRLAVHVCPVCLRKLHWNIGFDILHRYKRLIDFYSQQSGIFEEELMWTQNRRNMLIALGVGPTSLKASSFVLLSPSSSSAGQSSEQDTNTWSQERSLTLSPKRTDPLEDLRSPLGSPLRDSHHPWTSGQLPSWSPPDFSTQLQAIGLDLLNEGNAYFLRLAKPYYPIPTQRDLVLQASMCKCLIPDKRSFENITTFSKDWGQSVVGQPFEDFVKSCPWQPESSRPTIYILPLCEPDGVEDKQALHFWYALVDAMSAFFVMQVRLFRPQMITSLSGVGSLPPTTAQATTAQAQPEYSIQCIMTALLKWEIPKDAYCVMAVTLQKLVPGKFLVSMRRRIGVASLVREELLGAIKLVGRGFCKLIGMEWCVYFNCLMRWAEEKDTHTTAPDLCPVCLRKLHWTIGFDIMERYRQLQRYYGASAEHAKQFEVCKRWVVARMQLLIERRVGPTSIAHLVVP</sequence>
<feature type="region of interest" description="Disordered" evidence="1">
    <location>
        <begin position="944"/>
        <end position="1000"/>
    </location>
</feature>
<feature type="region of interest" description="Disordered" evidence="1">
    <location>
        <begin position="1"/>
        <end position="60"/>
    </location>
</feature>
<proteinExistence type="predicted"/>
<feature type="compositionally biased region" description="Polar residues" evidence="1">
    <location>
        <begin position="547"/>
        <end position="561"/>
    </location>
</feature>
<organism evidence="2">
    <name type="scientific">Eutreptiella gymnastica</name>
    <dbReference type="NCBI Taxonomy" id="73025"/>
    <lineage>
        <taxon>Eukaryota</taxon>
        <taxon>Discoba</taxon>
        <taxon>Euglenozoa</taxon>
        <taxon>Euglenida</taxon>
        <taxon>Spirocuta</taxon>
        <taxon>Euglenophyceae</taxon>
        <taxon>Eutreptiales</taxon>
        <taxon>Eutreptiaceae</taxon>
        <taxon>Eutreptiella</taxon>
    </lineage>
</organism>
<feature type="compositionally biased region" description="Polar residues" evidence="1">
    <location>
        <begin position="28"/>
        <end position="40"/>
    </location>
</feature>
<feature type="region of interest" description="Disordered" evidence="1">
    <location>
        <begin position="432"/>
        <end position="468"/>
    </location>
</feature>
<dbReference type="Gene3D" id="3.40.390.10">
    <property type="entry name" value="Collagenase (Catalytic Domain)"/>
    <property type="match status" value="3"/>
</dbReference>
<dbReference type="PANTHER" id="PTHR32205">
    <property type="entry name" value="ARCHAEMETZINCIN-2-RELATED"/>
    <property type="match status" value="1"/>
</dbReference>
<feature type="compositionally biased region" description="Low complexity" evidence="1">
    <location>
        <begin position="8"/>
        <end position="27"/>
    </location>
</feature>
<dbReference type="InterPro" id="IPR052009">
    <property type="entry name" value="Archaemetzincin"/>
</dbReference>